<organism evidence="8 9">
    <name type="scientific">Marinithermofilum abyssi</name>
    <dbReference type="NCBI Taxonomy" id="1571185"/>
    <lineage>
        <taxon>Bacteria</taxon>
        <taxon>Bacillati</taxon>
        <taxon>Bacillota</taxon>
        <taxon>Bacilli</taxon>
        <taxon>Bacillales</taxon>
        <taxon>Thermoactinomycetaceae</taxon>
        <taxon>Marinithermofilum</taxon>
    </lineage>
</organism>
<dbReference type="PANTHER" id="PTHR43266:SF10">
    <property type="entry name" value="BACILYSIN EXPORTER BACE-RELATED"/>
    <property type="match status" value="1"/>
</dbReference>
<keyword evidence="6 7" id="KW-0472">Membrane</keyword>
<dbReference type="InterPro" id="IPR036259">
    <property type="entry name" value="MFS_trans_sf"/>
</dbReference>
<dbReference type="Proteomes" id="UP000625210">
    <property type="component" value="Unassembled WGS sequence"/>
</dbReference>
<accession>A0A8J2VLX3</accession>
<dbReference type="SUPFAM" id="SSF103473">
    <property type="entry name" value="MFS general substrate transporter"/>
    <property type="match status" value="1"/>
</dbReference>
<keyword evidence="2" id="KW-0813">Transport</keyword>
<evidence type="ECO:0008006" key="10">
    <source>
        <dbReference type="Google" id="ProtNLM"/>
    </source>
</evidence>
<feature type="transmembrane region" description="Helical" evidence="7">
    <location>
        <begin position="20"/>
        <end position="42"/>
    </location>
</feature>
<dbReference type="Gene3D" id="1.20.1250.20">
    <property type="entry name" value="MFS general substrate transporter like domains"/>
    <property type="match status" value="1"/>
</dbReference>
<comment type="caution">
    <text evidence="8">The sequence shown here is derived from an EMBL/GenBank/DDBJ whole genome shotgun (WGS) entry which is preliminary data.</text>
</comment>
<proteinExistence type="predicted"/>
<dbReference type="EMBL" id="BMHQ01000019">
    <property type="protein sequence ID" value="GGE28905.1"/>
    <property type="molecule type" value="Genomic_DNA"/>
</dbReference>
<name>A0A8J2VLX3_9BACL</name>
<sequence>MGDWFNQVALAQTVLFLSNSALSVGILMLCRALPSVILGPFVGPFVDRLSKKRTMVLTDLARGIIVLAFILAFLLKQVWILYVGSISISFGKEDCGCRMETIDRLYHLQGRVGR</sequence>
<evidence type="ECO:0000313" key="9">
    <source>
        <dbReference type="Proteomes" id="UP000625210"/>
    </source>
</evidence>
<protein>
    <recommendedName>
        <fullName evidence="10">Transmembrane secretion effector</fullName>
    </recommendedName>
</protein>
<evidence type="ECO:0000256" key="6">
    <source>
        <dbReference type="ARBA" id="ARBA00023136"/>
    </source>
</evidence>
<dbReference type="AlphaFoldDB" id="A0A8J2VLX3"/>
<evidence type="ECO:0000313" key="8">
    <source>
        <dbReference type="EMBL" id="GGE28905.1"/>
    </source>
</evidence>
<keyword evidence="3" id="KW-1003">Cell membrane</keyword>
<keyword evidence="9" id="KW-1185">Reference proteome</keyword>
<keyword evidence="5 7" id="KW-1133">Transmembrane helix</keyword>
<comment type="subcellular location">
    <subcellularLocation>
        <location evidence="1">Cell membrane</location>
        <topology evidence="1">Multi-pass membrane protein</topology>
    </subcellularLocation>
</comment>
<evidence type="ECO:0000256" key="5">
    <source>
        <dbReference type="ARBA" id="ARBA00022989"/>
    </source>
</evidence>
<evidence type="ECO:0000256" key="4">
    <source>
        <dbReference type="ARBA" id="ARBA00022692"/>
    </source>
</evidence>
<evidence type="ECO:0000256" key="7">
    <source>
        <dbReference type="SAM" id="Phobius"/>
    </source>
</evidence>
<dbReference type="GO" id="GO:0005886">
    <property type="term" value="C:plasma membrane"/>
    <property type="evidence" value="ECO:0007669"/>
    <property type="project" value="UniProtKB-SubCell"/>
</dbReference>
<reference evidence="8" key="2">
    <citation type="submission" date="2020-09" db="EMBL/GenBank/DDBJ databases">
        <authorList>
            <person name="Sun Q."/>
            <person name="Zhou Y."/>
        </authorList>
    </citation>
    <scope>NUCLEOTIDE SEQUENCE</scope>
    <source>
        <strain evidence="8">CGMCC 1.15179</strain>
    </source>
</reference>
<dbReference type="PANTHER" id="PTHR43266">
    <property type="entry name" value="MACROLIDE-EFFLUX PROTEIN"/>
    <property type="match status" value="1"/>
</dbReference>
<gene>
    <name evidence="8" type="ORF">GCM10011571_33780</name>
</gene>
<keyword evidence="4 7" id="KW-0812">Transmembrane</keyword>
<evidence type="ECO:0000256" key="2">
    <source>
        <dbReference type="ARBA" id="ARBA00022448"/>
    </source>
</evidence>
<evidence type="ECO:0000256" key="1">
    <source>
        <dbReference type="ARBA" id="ARBA00004651"/>
    </source>
</evidence>
<evidence type="ECO:0000256" key="3">
    <source>
        <dbReference type="ARBA" id="ARBA00022475"/>
    </source>
</evidence>
<feature type="transmembrane region" description="Helical" evidence="7">
    <location>
        <begin position="63"/>
        <end position="82"/>
    </location>
</feature>
<reference evidence="8" key="1">
    <citation type="journal article" date="2014" name="Int. J. Syst. Evol. Microbiol.">
        <title>Complete genome sequence of Corynebacterium casei LMG S-19264T (=DSM 44701T), isolated from a smear-ripened cheese.</title>
        <authorList>
            <consortium name="US DOE Joint Genome Institute (JGI-PGF)"/>
            <person name="Walter F."/>
            <person name="Albersmeier A."/>
            <person name="Kalinowski J."/>
            <person name="Ruckert C."/>
        </authorList>
    </citation>
    <scope>NUCLEOTIDE SEQUENCE</scope>
    <source>
        <strain evidence="8">CGMCC 1.15179</strain>
    </source>
</reference>